<sequence>MSFSSPPLRDRPSESAARISSVVGSSFFSTSDSGEATQSPNVDNSSSVLLFGDTQSAKWVEIDLEAATAVFSSSSPFDFARYSPFPSDLAKKATAKDRDFPRAILLSHETSISRRGGNLDPTAILFCSATVSDDSSVSFLNGGLSSSSFISFSVPASGEEQLFRRAKPKPSEILRGSCSALGRQVFPADSNFILRIFVSSSIKRSKLVEPMVRVSQPGSDTTERTPLLGILGTDLWHS</sequence>
<keyword evidence="3" id="KW-1185">Reference proteome</keyword>
<feature type="region of interest" description="Disordered" evidence="1">
    <location>
        <begin position="26"/>
        <end position="45"/>
    </location>
</feature>
<dbReference type="EMBL" id="OZ034817">
    <property type="protein sequence ID" value="CAL1383115.1"/>
    <property type="molecule type" value="Genomic_DNA"/>
</dbReference>
<evidence type="ECO:0000313" key="3">
    <source>
        <dbReference type="Proteomes" id="UP001497516"/>
    </source>
</evidence>
<dbReference type="Proteomes" id="UP001497516">
    <property type="component" value="Chromosome 4"/>
</dbReference>
<dbReference type="AlphaFoldDB" id="A0AAV2EB54"/>
<proteinExistence type="predicted"/>
<gene>
    <name evidence="2" type="ORF">LTRI10_LOCUS24403</name>
</gene>
<reference evidence="2 3" key="1">
    <citation type="submission" date="2024-04" db="EMBL/GenBank/DDBJ databases">
        <authorList>
            <person name="Fracassetti M."/>
        </authorList>
    </citation>
    <scope>NUCLEOTIDE SEQUENCE [LARGE SCALE GENOMIC DNA]</scope>
</reference>
<name>A0AAV2EB54_9ROSI</name>
<protein>
    <submittedName>
        <fullName evidence="2">Uncharacterized protein</fullName>
    </submittedName>
</protein>
<organism evidence="2 3">
    <name type="scientific">Linum trigynum</name>
    <dbReference type="NCBI Taxonomy" id="586398"/>
    <lineage>
        <taxon>Eukaryota</taxon>
        <taxon>Viridiplantae</taxon>
        <taxon>Streptophyta</taxon>
        <taxon>Embryophyta</taxon>
        <taxon>Tracheophyta</taxon>
        <taxon>Spermatophyta</taxon>
        <taxon>Magnoliopsida</taxon>
        <taxon>eudicotyledons</taxon>
        <taxon>Gunneridae</taxon>
        <taxon>Pentapetalae</taxon>
        <taxon>rosids</taxon>
        <taxon>fabids</taxon>
        <taxon>Malpighiales</taxon>
        <taxon>Linaceae</taxon>
        <taxon>Linum</taxon>
    </lineage>
</organism>
<feature type="compositionally biased region" description="Polar residues" evidence="1">
    <location>
        <begin position="35"/>
        <end position="45"/>
    </location>
</feature>
<evidence type="ECO:0000256" key="1">
    <source>
        <dbReference type="SAM" id="MobiDB-lite"/>
    </source>
</evidence>
<evidence type="ECO:0000313" key="2">
    <source>
        <dbReference type="EMBL" id="CAL1383115.1"/>
    </source>
</evidence>
<accession>A0AAV2EB54</accession>